<name>A0ABW5MDG9_9BACT</name>
<protein>
    <recommendedName>
        <fullName evidence="3">Tetratricopeptide repeat protein</fullName>
    </recommendedName>
</protein>
<accession>A0ABW5MDG9</accession>
<comment type="caution">
    <text evidence="1">The sequence shown here is derived from an EMBL/GenBank/DDBJ whole genome shotgun (WGS) entry which is preliminary data.</text>
</comment>
<gene>
    <name evidence="1" type="ORF">ACFSUS_28290</name>
</gene>
<evidence type="ECO:0000313" key="1">
    <source>
        <dbReference type="EMBL" id="MFD2574564.1"/>
    </source>
</evidence>
<evidence type="ECO:0008006" key="3">
    <source>
        <dbReference type="Google" id="ProtNLM"/>
    </source>
</evidence>
<evidence type="ECO:0000313" key="2">
    <source>
        <dbReference type="Proteomes" id="UP001597469"/>
    </source>
</evidence>
<proteinExistence type="predicted"/>
<dbReference type="SUPFAM" id="SSF48452">
    <property type="entry name" value="TPR-like"/>
    <property type="match status" value="1"/>
</dbReference>
<reference evidence="2" key="1">
    <citation type="journal article" date="2019" name="Int. J. Syst. Evol. Microbiol.">
        <title>The Global Catalogue of Microorganisms (GCM) 10K type strain sequencing project: providing services to taxonomists for standard genome sequencing and annotation.</title>
        <authorList>
            <consortium name="The Broad Institute Genomics Platform"/>
            <consortium name="The Broad Institute Genome Sequencing Center for Infectious Disease"/>
            <person name="Wu L."/>
            <person name="Ma J."/>
        </authorList>
    </citation>
    <scope>NUCLEOTIDE SEQUENCE [LARGE SCALE GENOMIC DNA]</scope>
    <source>
        <strain evidence="2">KCTC 42805</strain>
    </source>
</reference>
<dbReference type="EMBL" id="JBHULN010000032">
    <property type="protein sequence ID" value="MFD2574564.1"/>
    <property type="molecule type" value="Genomic_DNA"/>
</dbReference>
<dbReference type="RefSeq" id="WP_381528467.1">
    <property type="nucleotide sequence ID" value="NZ_JBHULN010000032.1"/>
</dbReference>
<organism evidence="1 2">
    <name type="scientific">Spirosoma soli</name>
    <dbReference type="NCBI Taxonomy" id="1770529"/>
    <lineage>
        <taxon>Bacteria</taxon>
        <taxon>Pseudomonadati</taxon>
        <taxon>Bacteroidota</taxon>
        <taxon>Cytophagia</taxon>
        <taxon>Cytophagales</taxon>
        <taxon>Cytophagaceae</taxon>
        <taxon>Spirosoma</taxon>
    </lineage>
</organism>
<keyword evidence="2" id="KW-1185">Reference proteome</keyword>
<dbReference type="PANTHER" id="PTHR45588:SF1">
    <property type="entry name" value="WW DOMAIN-CONTAINING PROTEIN"/>
    <property type="match status" value="1"/>
</dbReference>
<dbReference type="Proteomes" id="UP001597469">
    <property type="component" value="Unassembled WGS sequence"/>
</dbReference>
<dbReference type="InterPro" id="IPR011990">
    <property type="entry name" value="TPR-like_helical_dom_sf"/>
</dbReference>
<sequence length="584" mass="65697">MKDLIASLLLALLLVDCRTKSDQHQVATAPAADNTSLASVGVKSNVPLCGTLTNDKAWYGSSQQAPLLTGLSGFHYPITTKSPQAQRYFDQGLLLAYGFNHAEAARSFFEATRLDSTCAACYWGFSYVLGPNYNAGMEDDNYSRAYQAVQKAQQLASKATQKEQALIKALTKRYPPQPVASRTPYDQAYSLAMKQVYQQFPDDADMGALYAESIMDLHPWDLWQKDGSPRPWTPEIVATLERLLKKYPQHLGIHHFYIHAVEASRQPHRGLASAQFLENRVPGAGHLEHMPSHIYIRTGQYHRSTLANQRALAADRRYLKALHAQGAYPLSYYPHNSHFVAATATLEGNQKVAMAAARRMAAETDRQIMKEAGWGTLQHYYTQPYYVAIKFGQWDAILQMKNEEPSLAYPTAIWHYARGMAYLAKHELVNSKAELNQLTKLANDTALKALTVWNINSTYALLQIAQRVLQGELAAKEKNYSRSIALLEEAVALEDQLNYNEPPDWLFSVRHHLGAVLLEAKHWPQAEQVYLADLVLYPRNGWALYGLYQARQGQGNVKGAQQAKAQFDQAWQWADITLVSSRFM</sequence>
<dbReference type="Gene3D" id="1.25.40.10">
    <property type="entry name" value="Tetratricopeptide repeat domain"/>
    <property type="match status" value="1"/>
</dbReference>
<dbReference type="PANTHER" id="PTHR45588">
    <property type="entry name" value="TPR DOMAIN-CONTAINING PROTEIN"/>
    <property type="match status" value="1"/>
</dbReference>